<dbReference type="CDD" id="cd00141">
    <property type="entry name" value="NT_POLXc"/>
    <property type="match status" value="1"/>
</dbReference>
<dbReference type="GO" id="GO:0005829">
    <property type="term" value="C:cytosol"/>
    <property type="evidence" value="ECO:0007669"/>
    <property type="project" value="TreeGrafter"/>
</dbReference>
<dbReference type="Gene3D" id="1.10.150.110">
    <property type="entry name" value="DNA polymerase beta, N-terminal domain-like"/>
    <property type="match status" value="1"/>
</dbReference>
<dbReference type="InterPro" id="IPR050243">
    <property type="entry name" value="PHP_phosphatase"/>
</dbReference>
<dbReference type="GO" id="GO:0003887">
    <property type="term" value="F:DNA-directed DNA polymerase activity"/>
    <property type="evidence" value="ECO:0007669"/>
    <property type="project" value="InterPro"/>
</dbReference>
<dbReference type="GO" id="GO:0008270">
    <property type="term" value="F:zinc ion binding"/>
    <property type="evidence" value="ECO:0007669"/>
    <property type="project" value="TreeGrafter"/>
</dbReference>
<dbReference type="SMART" id="SM00483">
    <property type="entry name" value="POLXc"/>
    <property type="match status" value="1"/>
</dbReference>
<gene>
    <name evidence="4" type="ORF">A2892_02280</name>
</gene>
<keyword evidence="2" id="KW-0548">Nucleotidyltransferase</keyword>
<dbReference type="SUPFAM" id="SSF89550">
    <property type="entry name" value="PHP domain-like"/>
    <property type="match status" value="1"/>
</dbReference>
<dbReference type="STRING" id="1802517.A2892_02280"/>
<dbReference type="Pfam" id="PF14716">
    <property type="entry name" value="HHH_8"/>
    <property type="match status" value="1"/>
</dbReference>
<evidence type="ECO:0000256" key="2">
    <source>
        <dbReference type="ARBA" id="ARBA00022695"/>
    </source>
</evidence>
<dbReference type="Gene3D" id="3.30.460.10">
    <property type="entry name" value="Beta Polymerase, domain 2"/>
    <property type="match status" value="1"/>
</dbReference>
<dbReference type="SUPFAM" id="SSF81301">
    <property type="entry name" value="Nucleotidyltransferase"/>
    <property type="match status" value="1"/>
</dbReference>
<comment type="caution">
    <text evidence="4">The sequence shown here is derived from an EMBL/GenBank/DDBJ whole genome shotgun (WGS) entry which is preliminary data.</text>
</comment>
<dbReference type="InterPro" id="IPR043519">
    <property type="entry name" value="NT_sf"/>
</dbReference>
<evidence type="ECO:0000313" key="5">
    <source>
        <dbReference type="Proteomes" id="UP000176404"/>
    </source>
</evidence>
<dbReference type="InterPro" id="IPR037160">
    <property type="entry name" value="DNA_Pol_thumb_sf"/>
</dbReference>
<dbReference type="InterPro" id="IPR010996">
    <property type="entry name" value="HHH_MUS81"/>
</dbReference>
<dbReference type="GO" id="GO:0003677">
    <property type="term" value="F:DNA binding"/>
    <property type="evidence" value="ECO:0007669"/>
    <property type="project" value="InterPro"/>
</dbReference>
<dbReference type="Gene3D" id="3.30.210.10">
    <property type="entry name" value="DNA polymerase, thumb domain"/>
    <property type="match status" value="1"/>
</dbReference>
<proteinExistence type="predicted"/>
<keyword evidence="1" id="KW-0808">Transferase</keyword>
<sequence>MKHFRSVWSIEGSVLKFTLFPLFPKGVKLYHPKGEKEKGDFLGSIVRRYNLFGPKQLIMKVSKSMSNLEIAELLRAVAASYQLKDEEKNKFRIIAYQKAADAVEHASSELKDLWDEGKLDEVPSVGKSIGKHLGEIFRRGRSEHFEEVMKGLPNQMFELMAIPGIGAKTAYKLATELKISKKDSVGSLEKLAKKGKIAQLQGFGKDSEKDILESIAGVKVMVKRHLLPYALQLANDITDWLYGNKLVLRADPLGSLRRRTSTVGDIDIGVSSNNPEAVLEHFIHFPKAQRVLEKGERTASIVVPGNIQVDVMVQSPYAYGALLQHFTGSKHHNIALREYAQKKGMSLSEYGIRTKIQNYKPKLKMYQYSTEEEFYRALGLEWIPAELRECTGEIEASLSEKLPNLLELKDIKADLQIHSSFDIETSHDLGESSMREVIEKANKLGYEYIAFTEHNPSQSKHSDRQVLELLKRKKDVIDQLNYSLVKTVKKSMQPAKVFVKKVKKVFNALEIDIRPSGKLSIPDNGFDYLDFALVSIHSSFRQSKKEMTNRVINGLSHPKVKIFAHPTARKLNEREGIELDWEVIFEFCLNEKKWLEINADPMRLDLPDFLVREAVKKGVKLTLGTDAHHVQAMENIQFGISVARRGWATLHDVVNTRPLEEFEKMLY</sequence>
<dbReference type="InterPro" id="IPR029398">
    <property type="entry name" value="PolB_thumb"/>
</dbReference>
<reference evidence="4 5" key="1">
    <citation type="journal article" date="2016" name="Nat. Commun.">
        <title>Thousands of microbial genomes shed light on interconnected biogeochemical processes in an aquifer system.</title>
        <authorList>
            <person name="Anantharaman K."/>
            <person name="Brown C.T."/>
            <person name="Hug L.A."/>
            <person name="Sharon I."/>
            <person name="Castelle C.J."/>
            <person name="Probst A.J."/>
            <person name="Thomas B.C."/>
            <person name="Singh A."/>
            <person name="Wilkins M.J."/>
            <person name="Karaoz U."/>
            <person name="Brodie E.L."/>
            <person name="Williams K.H."/>
            <person name="Hubbard S.S."/>
            <person name="Banfield J.F."/>
        </authorList>
    </citation>
    <scope>NUCLEOTIDE SEQUENCE [LARGE SCALE GENOMIC DNA]</scope>
</reference>
<dbReference type="Gene3D" id="1.10.150.20">
    <property type="entry name" value="5' to 3' exonuclease, C-terminal subdomain"/>
    <property type="match status" value="1"/>
</dbReference>
<evidence type="ECO:0000313" key="4">
    <source>
        <dbReference type="EMBL" id="OGM59452.1"/>
    </source>
</evidence>
<dbReference type="InterPro" id="IPR002054">
    <property type="entry name" value="DNA-dir_DNA_pol_X"/>
</dbReference>
<protein>
    <recommendedName>
        <fullName evidence="3">DNA-directed DNA polymerase X domain-containing protein</fullName>
    </recommendedName>
</protein>
<feature type="domain" description="DNA-directed DNA polymerase X" evidence="3">
    <location>
        <begin position="65"/>
        <end position="389"/>
    </location>
</feature>
<dbReference type="InterPro" id="IPR027421">
    <property type="entry name" value="DNA_pol_lamdba_lyase_dom_sf"/>
</dbReference>
<dbReference type="PANTHER" id="PTHR36928:SF1">
    <property type="entry name" value="PHOSPHATASE YCDX-RELATED"/>
    <property type="match status" value="1"/>
</dbReference>
<dbReference type="GO" id="GO:0042578">
    <property type="term" value="F:phosphoric ester hydrolase activity"/>
    <property type="evidence" value="ECO:0007669"/>
    <property type="project" value="TreeGrafter"/>
</dbReference>
<dbReference type="PANTHER" id="PTHR36928">
    <property type="entry name" value="PHOSPHATASE YCDX-RELATED"/>
    <property type="match status" value="1"/>
</dbReference>
<dbReference type="SUPFAM" id="SSF47802">
    <property type="entry name" value="DNA polymerase beta, N-terminal domain-like"/>
    <property type="match status" value="1"/>
</dbReference>
<evidence type="ECO:0000256" key="1">
    <source>
        <dbReference type="ARBA" id="ARBA00022679"/>
    </source>
</evidence>
<dbReference type="AlphaFoldDB" id="A0A1F8B5Y7"/>
<dbReference type="Gene3D" id="3.20.20.140">
    <property type="entry name" value="Metal-dependent hydrolases"/>
    <property type="match status" value="1"/>
</dbReference>
<dbReference type="Pfam" id="PF14791">
    <property type="entry name" value="DNA_pol_B_thumb"/>
    <property type="match status" value="1"/>
</dbReference>
<evidence type="ECO:0000259" key="3">
    <source>
        <dbReference type="SMART" id="SM00483"/>
    </source>
</evidence>
<dbReference type="Proteomes" id="UP000176404">
    <property type="component" value="Unassembled WGS sequence"/>
</dbReference>
<name>A0A1F8B5Y7_9BACT</name>
<dbReference type="InterPro" id="IPR016195">
    <property type="entry name" value="Pol/histidinol_Pase-like"/>
</dbReference>
<dbReference type="EMBL" id="MGHD01000019">
    <property type="protein sequence ID" value="OGM59452.1"/>
    <property type="molecule type" value="Genomic_DNA"/>
</dbReference>
<accession>A0A1F8B5Y7</accession>
<organism evidence="4 5">
    <name type="scientific">Candidatus Woesebacteria bacterium RIFCSPLOWO2_01_FULL_39_10b</name>
    <dbReference type="NCBI Taxonomy" id="1802517"/>
    <lineage>
        <taxon>Bacteria</taxon>
        <taxon>Candidatus Woeseibacteriota</taxon>
    </lineage>
</organism>